<dbReference type="AlphaFoldDB" id="X8DCK6"/>
<organism evidence="1">
    <name type="scientific">Mycobacterium xenopi 4042</name>
    <dbReference type="NCBI Taxonomy" id="1299334"/>
    <lineage>
        <taxon>Bacteria</taxon>
        <taxon>Bacillati</taxon>
        <taxon>Actinomycetota</taxon>
        <taxon>Actinomycetes</taxon>
        <taxon>Mycobacteriales</taxon>
        <taxon>Mycobacteriaceae</taxon>
        <taxon>Mycobacterium</taxon>
    </lineage>
</organism>
<reference evidence="1" key="1">
    <citation type="submission" date="2014-01" db="EMBL/GenBank/DDBJ databases">
        <authorList>
            <person name="Brown-Elliot B."/>
            <person name="Wallace R."/>
            <person name="Lenaerts A."/>
            <person name="Ordway D."/>
            <person name="DeGroote M.A."/>
            <person name="Parker T."/>
            <person name="Sizemore C."/>
            <person name="Tallon L.J."/>
            <person name="Sadzewicz L.K."/>
            <person name="Sengamalay N."/>
            <person name="Fraser C.M."/>
            <person name="Hine E."/>
            <person name="Shefchek K.A."/>
            <person name="Das S.P."/>
            <person name="Tettelin H."/>
        </authorList>
    </citation>
    <scope>NUCLEOTIDE SEQUENCE [LARGE SCALE GENOMIC DNA]</scope>
    <source>
        <strain evidence="1">4042</strain>
    </source>
</reference>
<sequence>MVRHYKIHTNASNEGIVVTQYKKTGTAANAAADYYNLADELNMVGAR</sequence>
<proteinExistence type="predicted"/>
<dbReference type="EMBL" id="JAOB01000027">
    <property type="protein sequence ID" value="EUA65478.1"/>
    <property type="molecule type" value="Genomic_DNA"/>
</dbReference>
<accession>X8DCK6</accession>
<comment type="caution">
    <text evidence="1">The sequence shown here is derived from an EMBL/GenBank/DDBJ whole genome shotgun (WGS) entry which is preliminary data.</text>
</comment>
<dbReference type="PATRIC" id="fig|1299334.3.peg.2459"/>
<evidence type="ECO:0000313" key="1">
    <source>
        <dbReference type="EMBL" id="EUA65478.1"/>
    </source>
</evidence>
<name>X8DCK6_MYCXE</name>
<protein>
    <submittedName>
        <fullName evidence="1">Uncharacterized protein</fullName>
    </submittedName>
</protein>
<gene>
    <name evidence="1" type="ORF">I553_10775</name>
</gene>